<dbReference type="RefSeq" id="WP_091543908.1">
    <property type="nucleotide sequence ID" value="NZ_FONY01000013.1"/>
</dbReference>
<accession>A0A1I2F8E6</accession>
<organism evidence="1 2">
    <name type="scientific">Thermoflexibacter ruber</name>
    <dbReference type="NCBI Taxonomy" id="1003"/>
    <lineage>
        <taxon>Bacteria</taxon>
        <taxon>Pseudomonadati</taxon>
        <taxon>Bacteroidota</taxon>
        <taxon>Cytophagia</taxon>
        <taxon>Cytophagales</taxon>
        <taxon>Thermoflexibacteraceae</taxon>
        <taxon>Thermoflexibacter</taxon>
    </lineage>
</organism>
<sequence>MRVVTEKEVYVMHRPSDGWNEPQLIQLIKQEKEPIKMAYFQDEISKIQSDKLYHEQVPKNLIQKLGIALKTIRLWD</sequence>
<evidence type="ECO:0000313" key="1">
    <source>
        <dbReference type="EMBL" id="SFF01612.1"/>
    </source>
</evidence>
<proteinExistence type="predicted"/>
<dbReference type="EMBL" id="FONY01000013">
    <property type="protein sequence ID" value="SFF01612.1"/>
    <property type="molecule type" value="Genomic_DNA"/>
</dbReference>
<reference evidence="1 2" key="1">
    <citation type="submission" date="2016-10" db="EMBL/GenBank/DDBJ databases">
        <authorList>
            <person name="de Groot N.N."/>
        </authorList>
    </citation>
    <scope>NUCLEOTIDE SEQUENCE [LARGE SCALE GENOMIC DNA]</scope>
    <source>
        <strain>GEY</strain>
        <strain evidence="2">DSM 9560</strain>
    </source>
</reference>
<name>A0A1I2F8E6_9BACT</name>
<evidence type="ECO:0000313" key="2">
    <source>
        <dbReference type="Proteomes" id="UP000199513"/>
    </source>
</evidence>
<dbReference type="AlphaFoldDB" id="A0A1I2F8E6"/>
<protein>
    <submittedName>
        <fullName evidence="1">Uncharacterized protein</fullName>
    </submittedName>
</protein>
<dbReference type="STRING" id="1003.SAMN04488541_10132"/>
<gene>
    <name evidence="1" type="ORF">SAMN04488541_10132</name>
</gene>
<keyword evidence="2" id="KW-1185">Reference proteome</keyword>
<dbReference type="Proteomes" id="UP000199513">
    <property type="component" value="Unassembled WGS sequence"/>
</dbReference>